<dbReference type="EMBL" id="CAJNJQ010000928">
    <property type="protein sequence ID" value="CAE7109515.1"/>
    <property type="molecule type" value="Genomic_DNA"/>
</dbReference>
<gene>
    <name evidence="2" type="ORF">RDB_LOCUS46988</name>
</gene>
<organism evidence="2 3">
    <name type="scientific">Rhizoctonia solani</name>
    <dbReference type="NCBI Taxonomy" id="456999"/>
    <lineage>
        <taxon>Eukaryota</taxon>
        <taxon>Fungi</taxon>
        <taxon>Dikarya</taxon>
        <taxon>Basidiomycota</taxon>
        <taxon>Agaricomycotina</taxon>
        <taxon>Agaricomycetes</taxon>
        <taxon>Cantharellales</taxon>
        <taxon>Ceratobasidiaceae</taxon>
        <taxon>Rhizoctonia</taxon>
    </lineage>
</organism>
<protein>
    <submittedName>
        <fullName evidence="2">Uncharacterized protein</fullName>
    </submittedName>
</protein>
<feature type="region of interest" description="Disordered" evidence="1">
    <location>
        <begin position="19"/>
        <end position="38"/>
    </location>
</feature>
<proteinExistence type="predicted"/>
<evidence type="ECO:0000256" key="1">
    <source>
        <dbReference type="SAM" id="MobiDB-lite"/>
    </source>
</evidence>
<dbReference type="Proteomes" id="UP000663827">
    <property type="component" value="Unassembled WGS sequence"/>
</dbReference>
<dbReference type="AlphaFoldDB" id="A0A8H3DU65"/>
<comment type="caution">
    <text evidence="2">The sequence shown here is derived from an EMBL/GenBank/DDBJ whole genome shotgun (WGS) entry which is preliminary data.</text>
</comment>
<sequence length="70" mass="7445">MADFFASSSAAVAATHIQEAKMVPATPTDKAESATTTKNTGSNFSMCEIIIGAHQRPEYPICEGLIELNE</sequence>
<reference evidence="2" key="1">
    <citation type="submission" date="2021-01" db="EMBL/GenBank/DDBJ databases">
        <authorList>
            <person name="Kaushik A."/>
        </authorList>
    </citation>
    <scope>NUCLEOTIDE SEQUENCE</scope>
    <source>
        <strain evidence="2">AG5</strain>
    </source>
</reference>
<evidence type="ECO:0000313" key="3">
    <source>
        <dbReference type="Proteomes" id="UP000663827"/>
    </source>
</evidence>
<name>A0A8H3DU65_9AGAM</name>
<accession>A0A8H3DU65</accession>
<evidence type="ECO:0000313" key="2">
    <source>
        <dbReference type="EMBL" id="CAE7109515.1"/>
    </source>
</evidence>